<evidence type="ECO:0000256" key="3">
    <source>
        <dbReference type="ARBA" id="ARBA00022989"/>
    </source>
</evidence>
<sequence length="485" mass="54139">MTNSSLGLTHIVTEDWSWTTFITVFHRQMRLIAGSCFDQPILSSKLLSVMLPSCCALLLVLLPLCESKTVRGRFDPANAAKTNGQYIGKFCFSGQAGRIEHSRPDDSPFSGKLFLYTAEQWDQGLVKRAEDGGIDCAGRLAVAEHVVMLTSKAGNHSLKDLRKPVVLHALYADVYTCSKAPPPTQLSTVDFVLHFFNADSHGETVNHFGCEETGLLGFYELLTLIYFVLGCIWAPRLYENIAKRGPMHDVLVMLTTVLCLQAVGSLCMFIHLYGYSTDGQGSPLMENVSELADIAAQFEMLYMMLSLSLGWTLGSAKTHATSQIWKSSPLAKVAAGMAVVQGLLILWEQVWYYDHSPYHAHHSVTGLLILFLRVALALLFAHTLQQVLPKERSAMRREFYSNFAKYCFLWFFAYPVLVLTSLFLAQHLRRKVVNIGAVTAQTLAVVLLYRLFLSRSLYWEVSALSSATLPLRMDKKNLSIKLNSS</sequence>
<dbReference type="GO" id="GO:0019236">
    <property type="term" value="P:response to pheromone"/>
    <property type="evidence" value="ECO:0007669"/>
    <property type="project" value="InterPro"/>
</dbReference>
<feature type="transmembrane region" description="Helical" evidence="6">
    <location>
        <begin position="403"/>
        <end position="426"/>
    </location>
</feature>
<dbReference type="KEGG" id="aplc:110985340"/>
<evidence type="ECO:0000256" key="5">
    <source>
        <dbReference type="ARBA" id="ARBA00023180"/>
    </source>
</evidence>
<proteinExistence type="predicted"/>
<keyword evidence="3 6" id="KW-1133">Transmembrane helix</keyword>
<evidence type="ECO:0000259" key="8">
    <source>
        <dbReference type="Pfam" id="PF21870"/>
    </source>
</evidence>
<dbReference type="OrthoDB" id="45670at2759"/>
<reference evidence="10" key="1">
    <citation type="submission" date="2025-08" db="UniProtKB">
        <authorList>
            <consortium name="RefSeq"/>
        </authorList>
    </citation>
    <scope>IDENTIFICATION</scope>
</reference>
<keyword evidence="5" id="KW-0325">Glycoprotein</keyword>
<feature type="transmembrane region" description="Helical" evidence="6">
    <location>
        <begin position="333"/>
        <end position="352"/>
    </location>
</feature>
<keyword evidence="4 6" id="KW-0472">Membrane</keyword>
<organism evidence="9 10">
    <name type="scientific">Acanthaster planci</name>
    <name type="common">Crown-of-thorns starfish</name>
    <dbReference type="NCBI Taxonomy" id="133434"/>
    <lineage>
        <taxon>Eukaryota</taxon>
        <taxon>Metazoa</taxon>
        <taxon>Echinodermata</taxon>
        <taxon>Eleutherozoa</taxon>
        <taxon>Asterozoa</taxon>
        <taxon>Asteroidea</taxon>
        <taxon>Valvatacea</taxon>
        <taxon>Valvatida</taxon>
        <taxon>Acanthasteridae</taxon>
        <taxon>Acanthaster</taxon>
    </lineage>
</organism>
<evidence type="ECO:0000313" key="10">
    <source>
        <dbReference type="RefSeq" id="XP_022101995.1"/>
    </source>
</evidence>
<evidence type="ECO:0000256" key="4">
    <source>
        <dbReference type="ARBA" id="ARBA00023136"/>
    </source>
</evidence>
<dbReference type="CTD" id="160897"/>
<dbReference type="Pfam" id="PF21870">
    <property type="entry name" value="GP180_GOLD"/>
    <property type="match status" value="1"/>
</dbReference>
<feature type="transmembrane region" description="Helical" evidence="6">
    <location>
        <begin position="364"/>
        <end position="382"/>
    </location>
</feature>
<dbReference type="InterPro" id="IPR047831">
    <property type="entry name" value="GPR180/TMEM145"/>
</dbReference>
<keyword evidence="2 6" id="KW-0812">Transmembrane</keyword>
<dbReference type="RefSeq" id="XP_022101995.1">
    <property type="nucleotide sequence ID" value="XM_022246303.1"/>
</dbReference>
<dbReference type="InterPro" id="IPR053880">
    <property type="entry name" value="GPR180-like_N"/>
</dbReference>
<accession>A0A8B7ZB03</accession>
<dbReference type="Pfam" id="PF10192">
    <property type="entry name" value="GPR180-TMEM145_TM"/>
    <property type="match status" value="1"/>
</dbReference>
<gene>
    <name evidence="10" type="primary">LOC110985340</name>
</gene>
<comment type="subcellular location">
    <subcellularLocation>
        <location evidence="1">Membrane</location>
        <topology evidence="1">Multi-pass membrane protein</topology>
    </subcellularLocation>
</comment>
<keyword evidence="9" id="KW-1185">Reference proteome</keyword>
<feature type="transmembrane region" description="Helical" evidence="6">
    <location>
        <begin position="250"/>
        <end position="274"/>
    </location>
</feature>
<evidence type="ECO:0000256" key="1">
    <source>
        <dbReference type="ARBA" id="ARBA00004141"/>
    </source>
</evidence>
<dbReference type="InterPro" id="IPR019336">
    <property type="entry name" value="GPR180/TMEM145_TM"/>
</dbReference>
<evidence type="ECO:0000256" key="2">
    <source>
        <dbReference type="ARBA" id="ARBA00022692"/>
    </source>
</evidence>
<dbReference type="PANTHER" id="PTHR23252">
    <property type="entry name" value="INTIMAL THICKNESS RECEPTOR-RELATED"/>
    <property type="match status" value="1"/>
</dbReference>
<feature type="domain" description="GPR180-like N-terminal" evidence="8">
    <location>
        <begin position="69"/>
        <end position="178"/>
    </location>
</feature>
<name>A0A8B7ZB03_ACAPL</name>
<protein>
    <submittedName>
        <fullName evidence="10">Integral membrane protein GPR180-like isoform X1</fullName>
    </submittedName>
</protein>
<dbReference type="GO" id="GO:0007186">
    <property type="term" value="P:G protein-coupled receptor signaling pathway"/>
    <property type="evidence" value="ECO:0007669"/>
    <property type="project" value="InterPro"/>
</dbReference>
<evidence type="ECO:0000256" key="6">
    <source>
        <dbReference type="SAM" id="Phobius"/>
    </source>
</evidence>
<feature type="domain" description="GPR180/TMEM145 transmembrane" evidence="7">
    <location>
        <begin position="222"/>
        <end position="448"/>
    </location>
</feature>
<dbReference type="GO" id="GO:0016020">
    <property type="term" value="C:membrane"/>
    <property type="evidence" value="ECO:0007669"/>
    <property type="project" value="UniProtKB-SubCell"/>
</dbReference>
<feature type="transmembrane region" description="Helical" evidence="6">
    <location>
        <begin position="294"/>
        <end position="313"/>
    </location>
</feature>
<evidence type="ECO:0000313" key="9">
    <source>
        <dbReference type="Proteomes" id="UP000694845"/>
    </source>
</evidence>
<dbReference type="GeneID" id="110985340"/>
<dbReference type="PANTHER" id="PTHR23252:SF29">
    <property type="entry name" value="INTEGRAL MEMBRANE PROTEIN GPR180"/>
    <property type="match status" value="1"/>
</dbReference>
<evidence type="ECO:0000259" key="7">
    <source>
        <dbReference type="Pfam" id="PF10192"/>
    </source>
</evidence>
<dbReference type="Proteomes" id="UP000694845">
    <property type="component" value="Unplaced"/>
</dbReference>
<feature type="transmembrane region" description="Helical" evidence="6">
    <location>
        <begin position="216"/>
        <end position="238"/>
    </location>
</feature>
<feature type="transmembrane region" description="Helical" evidence="6">
    <location>
        <begin position="432"/>
        <end position="452"/>
    </location>
</feature>
<dbReference type="AlphaFoldDB" id="A0A8B7ZB03"/>